<dbReference type="AlphaFoldDB" id="A0A378IXF1"/>
<feature type="transmembrane region" description="Helical" evidence="1">
    <location>
        <begin position="93"/>
        <end position="111"/>
    </location>
</feature>
<reference evidence="2 3" key="1">
    <citation type="submission" date="2018-06" db="EMBL/GenBank/DDBJ databases">
        <authorList>
            <consortium name="Pathogen Informatics"/>
            <person name="Doyle S."/>
        </authorList>
    </citation>
    <scope>NUCLEOTIDE SEQUENCE [LARGE SCALE GENOMIC DNA]</scope>
    <source>
        <strain evidence="2 3">NCTC11978</strain>
    </source>
</reference>
<feature type="transmembrane region" description="Helical" evidence="1">
    <location>
        <begin position="12"/>
        <end position="35"/>
    </location>
</feature>
<evidence type="ECO:0000313" key="2">
    <source>
        <dbReference type="EMBL" id="STX39809.1"/>
    </source>
</evidence>
<dbReference type="EMBL" id="UGNY01000001">
    <property type="protein sequence ID" value="STX39809.1"/>
    <property type="molecule type" value="Genomic_DNA"/>
</dbReference>
<dbReference type="RefSeq" id="WP_115176168.1">
    <property type="nucleotide sequence ID" value="NZ_UGNY01000001.1"/>
</dbReference>
<keyword evidence="1" id="KW-0472">Membrane</keyword>
<feature type="transmembrane region" description="Helical" evidence="1">
    <location>
        <begin position="56"/>
        <end position="73"/>
    </location>
</feature>
<organism evidence="2 3">
    <name type="scientific">Legionella feeleii</name>
    <dbReference type="NCBI Taxonomy" id="453"/>
    <lineage>
        <taxon>Bacteria</taxon>
        <taxon>Pseudomonadati</taxon>
        <taxon>Pseudomonadota</taxon>
        <taxon>Gammaproteobacteria</taxon>
        <taxon>Legionellales</taxon>
        <taxon>Legionellaceae</taxon>
        <taxon>Legionella</taxon>
    </lineage>
</organism>
<name>A0A378IXF1_9GAMM</name>
<evidence type="ECO:0000313" key="3">
    <source>
        <dbReference type="Proteomes" id="UP000254033"/>
    </source>
</evidence>
<feature type="transmembrane region" description="Helical" evidence="1">
    <location>
        <begin position="132"/>
        <end position="154"/>
    </location>
</feature>
<dbReference type="Proteomes" id="UP000254033">
    <property type="component" value="Unassembled WGS sequence"/>
</dbReference>
<accession>A0A378IXF1</accession>
<protein>
    <submittedName>
        <fullName evidence="2">Uncharacterized protein</fullName>
    </submittedName>
</protein>
<proteinExistence type="predicted"/>
<evidence type="ECO:0000256" key="1">
    <source>
        <dbReference type="SAM" id="Phobius"/>
    </source>
</evidence>
<gene>
    <name evidence="2" type="ORF">NCTC11978_03015</name>
</gene>
<sequence>MHDNIISTLLSPITLLFLVNAFFLIFVTSFVWTIFLNVKFTNSLFHSFKANNRAPVLLKAVLFFPLVLIAFIAEYQWSVLTQVNFFPLAGSSFVRLNAIGLLISVIALIFIKNLDKKMEVETYRIPLFIMTYLIVLYLFYLILLMATVITRLNAFPDGFLRNYSFPAAQKINEYVLFGLFLIHWLVVFVTVSCKTTQRILFFLAYTIILAFAYSIVF</sequence>
<keyword evidence="1" id="KW-0812">Transmembrane</keyword>
<feature type="transmembrane region" description="Helical" evidence="1">
    <location>
        <begin position="174"/>
        <end position="192"/>
    </location>
</feature>
<keyword evidence="1" id="KW-1133">Transmembrane helix</keyword>
<feature type="transmembrane region" description="Helical" evidence="1">
    <location>
        <begin position="199"/>
        <end position="216"/>
    </location>
</feature>